<protein>
    <recommendedName>
        <fullName evidence="11">Heme response regulator HssR</fullName>
    </recommendedName>
</protein>
<evidence type="ECO:0000256" key="11">
    <source>
        <dbReference type="ARBA" id="ARBA00039976"/>
    </source>
</evidence>
<accession>A0A859FH15</accession>
<proteinExistence type="predicted"/>
<dbReference type="Proteomes" id="UP000318138">
    <property type="component" value="Chromosome"/>
</dbReference>
<dbReference type="AlphaFoldDB" id="A0A859FH15"/>
<keyword evidence="17" id="KW-1185">Reference proteome</keyword>
<dbReference type="EMBL" id="CP041372">
    <property type="protein sequence ID" value="QKS72663.1"/>
    <property type="molecule type" value="Genomic_DNA"/>
</dbReference>
<dbReference type="GO" id="GO:0006355">
    <property type="term" value="P:regulation of DNA-templated transcription"/>
    <property type="evidence" value="ECO:0007669"/>
    <property type="project" value="InterPro"/>
</dbReference>
<keyword evidence="9" id="KW-0804">Transcription</keyword>
<feature type="modified residue" description="4-aspartylphosphate" evidence="12">
    <location>
        <position position="52"/>
    </location>
</feature>
<evidence type="ECO:0000256" key="7">
    <source>
        <dbReference type="ARBA" id="ARBA00023125"/>
    </source>
</evidence>
<keyword evidence="3 12" id="KW-0597">Phosphoprotein</keyword>
<dbReference type="PROSITE" id="PS50110">
    <property type="entry name" value="RESPONSE_REGULATORY"/>
    <property type="match status" value="1"/>
</dbReference>
<evidence type="ECO:0000313" key="16">
    <source>
        <dbReference type="EMBL" id="QKS72663.1"/>
    </source>
</evidence>
<keyword evidence="6" id="KW-0843">Virulence</keyword>
<dbReference type="GO" id="GO:0032993">
    <property type="term" value="C:protein-DNA complex"/>
    <property type="evidence" value="ECO:0007669"/>
    <property type="project" value="TreeGrafter"/>
</dbReference>
<dbReference type="GO" id="GO:0000156">
    <property type="term" value="F:phosphorelay response regulator activity"/>
    <property type="evidence" value="ECO:0007669"/>
    <property type="project" value="TreeGrafter"/>
</dbReference>
<keyword evidence="2" id="KW-0963">Cytoplasm</keyword>
<feature type="domain" description="Response regulatory" evidence="14">
    <location>
        <begin position="3"/>
        <end position="117"/>
    </location>
</feature>
<dbReference type="SMART" id="SM00862">
    <property type="entry name" value="Trans_reg_C"/>
    <property type="match status" value="1"/>
</dbReference>
<dbReference type="PANTHER" id="PTHR48111:SF49">
    <property type="entry name" value="HEME RESPONSE REGULATOR HSSR"/>
    <property type="match status" value="1"/>
</dbReference>
<dbReference type="SMART" id="SM00448">
    <property type="entry name" value="REC"/>
    <property type="match status" value="1"/>
</dbReference>
<evidence type="ECO:0000256" key="8">
    <source>
        <dbReference type="ARBA" id="ARBA00023159"/>
    </source>
</evidence>
<dbReference type="InterPro" id="IPR001789">
    <property type="entry name" value="Sig_transdc_resp-reg_receiver"/>
</dbReference>
<evidence type="ECO:0000256" key="6">
    <source>
        <dbReference type="ARBA" id="ARBA00023026"/>
    </source>
</evidence>
<evidence type="ECO:0000256" key="1">
    <source>
        <dbReference type="ARBA" id="ARBA00004496"/>
    </source>
</evidence>
<dbReference type="GO" id="GO:0000976">
    <property type="term" value="F:transcription cis-regulatory region binding"/>
    <property type="evidence" value="ECO:0007669"/>
    <property type="project" value="TreeGrafter"/>
</dbReference>
<dbReference type="PANTHER" id="PTHR48111">
    <property type="entry name" value="REGULATOR OF RPOS"/>
    <property type="match status" value="1"/>
</dbReference>
<evidence type="ECO:0000256" key="5">
    <source>
        <dbReference type="ARBA" id="ARBA00023015"/>
    </source>
</evidence>
<keyword evidence="5" id="KW-0805">Transcription regulation</keyword>
<evidence type="ECO:0000256" key="2">
    <source>
        <dbReference type="ARBA" id="ARBA00022490"/>
    </source>
</evidence>
<dbReference type="CDD" id="cd00383">
    <property type="entry name" value="trans_reg_C"/>
    <property type="match status" value="1"/>
</dbReference>
<reference evidence="17" key="1">
    <citation type="submission" date="2019-07" db="EMBL/GenBank/DDBJ databases">
        <title>Bacillus alkalisoli sp. nov. isolated from saline soil.</title>
        <authorList>
            <person name="Sun J.-Q."/>
            <person name="Xu L."/>
        </authorList>
    </citation>
    <scope>NUCLEOTIDE SEQUENCE [LARGE SCALE GENOMIC DNA]</scope>
    <source>
        <strain evidence="17">M4U3P1</strain>
    </source>
</reference>
<dbReference type="Pfam" id="PF00486">
    <property type="entry name" value="Trans_reg_C"/>
    <property type="match status" value="1"/>
</dbReference>
<dbReference type="Gene3D" id="1.10.10.10">
    <property type="entry name" value="Winged helix-like DNA-binding domain superfamily/Winged helix DNA-binding domain"/>
    <property type="match status" value="1"/>
</dbReference>
<evidence type="ECO:0000256" key="10">
    <source>
        <dbReference type="ARBA" id="ARBA00037471"/>
    </source>
</evidence>
<dbReference type="InterPro" id="IPR036388">
    <property type="entry name" value="WH-like_DNA-bd_sf"/>
</dbReference>
<evidence type="ECO:0000313" key="17">
    <source>
        <dbReference type="Proteomes" id="UP000318138"/>
    </source>
</evidence>
<evidence type="ECO:0000256" key="9">
    <source>
        <dbReference type="ARBA" id="ARBA00023163"/>
    </source>
</evidence>
<dbReference type="InterPro" id="IPR011006">
    <property type="entry name" value="CheY-like_superfamily"/>
</dbReference>
<dbReference type="SUPFAM" id="SSF52172">
    <property type="entry name" value="CheY-like"/>
    <property type="match status" value="1"/>
</dbReference>
<gene>
    <name evidence="16" type="ORF">FLK61_39305</name>
</gene>
<dbReference type="GO" id="GO:0005829">
    <property type="term" value="C:cytosol"/>
    <property type="evidence" value="ECO:0007669"/>
    <property type="project" value="TreeGrafter"/>
</dbReference>
<feature type="DNA-binding region" description="OmpR/PhoB-type" evidence="13">
    <location>
        <begin position="125"/>
        <end position="222"/>
    </location>
</feature>
<evidence type="ECO:0000259" key="15">
    <source>
        <dbReference type="PROSITE" id="PS51755"/>
    </source>
</evidence>
<dbReference type="Gene3D" id="3.40.50.2300">
    <property type="match status" value="1"/>
</dbReference>
<keyword evidence="8" id="KW-0010">Activator</keyword>
<keyword evidence="7 13" id="KW-0238">DNA-binding</keyword>
<comment type="function">
    <text evidence="10">Member of the two-component regulatory system HssS/HssR involved in intracellular heme homeostasis and tempering of staphylococcal virulence. Phosphorylated HssR binds to a direct repeat sequence within hrtAB promoter and activates the expression of hrtAB, an efflux pump, in response to extracellular heme, hemin, hemoglobin or blood.</text>
</comment>
<dbReference type="PROSITE" id="PS51755">
    <property type="entry name" value="OMPR_PHOB"/>
    <property type="match status" value="1"/>
</dbReference>
<evidence type="ECO:0000256" key="4">
    <source>
        <dbReference type="ARBA" id="ARBA00023012"/>
    </source>
</evidence>
<evidence type="ECO:0000259" key="14">
    <source>
        <dbReference type="PROSITE" id="PS50110"/>
    </source>
</evidence>
<comment type="subcellular location">
    <subcellularLocation>
        <location evidence="1">Cytoplasm</location>
    </subcellularLocation>
</comment>
<dbReference type="KEGG" id="psua:FLK61_39305"/>
<evidence type="ECO:0000256" key="3">
    <source>
        <dbReference type="ARBA" id="ARBA00022553"/>
    </source>
</evidence>
<feature type="domain" description="OmpR/PhoB-type" evidence="15">
    <location>
        <begin position="125"/>
        <end position="222"/>
    </location>
</feature>
<keyword evidence="4" id="KW-0902">Two-component regulatory system</keyword>
<name>A0A859FH15_9BACI</name>
<dbReference type="Pfam" id="PF00072">
    <property type="entry name" value="Response_reg"/>
    <property type="match status" value="1"/>
</dbReference>
<organism evidence="16 17">
    <name type="scientific">Paenalkalicoccus suaedae</name>
    <dbReference type="NCBI Taxonomy" id="2592382"/>
    <lineage>
        <taxon>Bacteria</taxon>
        <taxon>Bacillati</taxon>
        <taxon>Bacillota</taxon>
        <taxon>Bacilli</taxon>
        <taxon>Bacillales</taxon>
        <taxon>Bacillaceae</taxon>
        <taxon>Paenalkalicoccus</taxon>
    </lineage>
</organism>
<dbReference type="InterPro" id="IPR001867">
    <property type="entry name" value="OmpR/PhoB-type_DNA-bd"/>
</dbReference>
<evidence type="ECO:0000256" key="12">
    <source>
        <dbReference type="PROSITE-ProRule" id="PRU00169"/>
    </source>
</evidence>
<dbReference type="CDD" id="cd17574">
    <property type="entry name" value="REC_OmpR"/>
    <property type="match status" value="1"/>
</dbReference>
<evidence type="ECO:0000256" key="13">
    <source>
        <dbReference type="PROSITE-ProRule" id="PRU01091"/>
    </source>
</evidence>
<dbReference type="RefSeq" id="WP_176010633.1">
    <property type="nucleotide sequence ID" value="NZ_CP041372.2"/>
</dbReference>
<sequence>MITILLVEDDKSLRRLIHVFLKKQGYTVLEATNGLEALALLEDNHVDLLLCDIMMPEMDGISLMEAWQDAKMTTPVLVVTAKEDMETMERSFRAGGDDYIVKPIKLQELALRIQALLRRARITAEKRITIGTVIVDYESLSIEAGSNTIFLPKKEFYLLYKLLSYPRRVFSRVELLEEIWGLDADVDSRTVDSHVKKIRRRTEEIAEFEIVTVRGLGYKAELCV</sequence>
<dbReference type="InterPro" id="IPR039420">
    <property type="entry name" value="WalR-like"/>
</dbReference>